<feature type="compositionally biased region" description="Polar residues" evidence="1">
    <location>
        <begin position="109"/>
        <end position="119"/>
    </location>
</feature>
<dbReference type="KEGG" id="tbi:Tbis_3492"/>
<dbReference type="HOGENOM" id="CLU_2060313_0_0_11"/>
<protein>
    <recommendedName>
        <fullName evidence="4">N-acetyltransferase domain-containing protein</fullName>
    </recommendedName>
</protein>
<dbReference type="eggNOG" id="COG0456">
    <property type="taxonomic scope" value="Bacteria"/>
</dbReference>
<accession>D6YAC7</accession>
<evidence type="ECO:0008006" key="4">
    <source>
        <dbReference type="Google" id="ProtNLM"/>
    </source>
</evidence>
<name>D6YAC7_THEBD</name>
<feature type="region of interest" description="Disordered" evidence="1">
    <location>
        <begin position="90"/>
        <end position="119"/>
    </location>
</feature>
<keyword evidence="3" id="KW-1185">Reference proteome</keyword>
<dbReference type="STRING" id="469371.Tbis_3492"/>
<evidence type="ECO:0000313" key="2">
    <source>
        <dbReference type="EMBL" id="ADG90180.1"/>
    </source>
</evidence>
<evidence type="ECO:0000256" key="1">
    <source>
        <dbReference type="SAM" id="MobiDB-lite"/>
    </source>
</evidence>
<dbReference type="InterPro" id="IPR016181">
    <property type="entry name" value="Acyl_CoA_acyltransferase"/>
</dbReference>
<dbReference type="Proteomes" id="UP000006640">
    <property type="component" value="Chromosome"/>
</dbReference>
<dbReference type="Gene3D" id="3.40.630.30">
    <property type="match status" value="1"/>
</dbReference>
<dbReference type="AlphaFoldDB" id="D6YAC7"/>
<reference evidence="2 3" key="1">
    <citation type="submission" date="2010-01" db="EMBL/GenBank/DDBJ databases">
        <title>The complete genome of Thermobispora bispora DSM 43833.</title>
        <authorList>
            <consortium name="US DOE Joint Genome Institute (JGI-PGF)"/>
            <person name="Lucas S."/>
            <person name="Copeland A."/>
            <person name="Lapidus A."/>
            <person name="Glavina del Rio T."/>
            <person name="Dalin E."/>
            <person name="Tice H."/>
            <person name="Bruce D."/>
            <person name="Goodwin L."/>
            <person name="Pitluck S."/>
            <person name="Kyrpides N."/>
            <person name="Mavromatis K."/>
            <person name="Ivanova N."/>
            <person name="Mikhailova N."/>
            <person name="Chertkov O."/>
            <person name="Brettin T."/>
            <person name="Detter J.C."/>
            <person name="Han C."/>
            <person name="Larimer F."/>
            <person name="Land M."/>
            <person name="Hauser L."/>
            <person name="Markowitz V."/>
            <person name="Cheng J.-F."/>
            <person name="Hugenholtz P."/>
            <person name="Woyke T."/>
            <person name="Wu D."/>
            <person name="Jando M."/>
            <person name="Schneider S."/>
            <person name="Klenk H.-P."/>
            <person name="Eisen J.A."/>
        </authorList>
    </citation>
    <scope>NUCLEOTIDE SEQUENCE [LARGE SCALE GENOMIC DNA]</scope>
    <source>
        <strain evidence="3">ATCC 19993 / DSM 43833 / CBS 139.67 / JCM 10125 / KCTC 9307 / NBRC 14880 / R51</strain>
    </source>
</reference>
<sequence length="119" mass="12984">MTVRRVGPDEWAVWRELRLAALADAPDAFGSSLAAEQDYDEATWRDLLHPGRGLRAVAFAPDPVGIVGAHHSTEVSGMVKLTGMWVRPTARGTGVRPGHWVANRARSATPESRSSRQSR</sequence>
<proteinExistence type="predicted"/>
<dbReference type="SUPFAM" id="SSF55729">
    <property type="entry name" value="Acyl-CoA N-acyltransferases (Nat)"/>
    <property type="match status" value="1"/>
</dbReference>
<organism evidence="2 3">
    <name type="scientific">Thermobispora bispora (strain ATCC 19993 / DSM 43833 / CBS 139.67 / JCM 10125 / KCTC 9307 / NBRC 14880 / R51)</name>
    <dbReference type="NCBI Taxonomy" id="469371"/>
    <lineage>
        <taxon>Bacteria</taxon>
        <taxon>Bacillati</taxon>
        <taxon>Actinomycetota</taxon>
        <taxon>Actinomycetes</taxon>
        <taxon>Streptosporangiales</taxon>
        <taxon>Streptosporangiaceae</taxon>
        <taxon>Thermobispora</taxon>
    </lineage>
</organism>
<dbReference type="EMBL" id="CP001874">
    <property type="protein sequence ID" value="ADG90180.1"/>
    <property type="molecule type" value="Genomic_DNA"/>
</dbReference>
<evidence type="ECO:0000313" key="3">
    <source>
        <dbReference type="Proteomes" id="UP000006640"/>
    </source>
</evidence>
<gene>
    <name evidence="2" type="ordered locus">Tbis_3492</name>
</gene>